<comment type="caution">
    <text evidence="2">The sequence shown here is derived from an EMBL/GenBank/DDBJ whole genome shotgun (WGS) entry which is preliminary data.</text>
</comment>
<dbReference type="AlphaFoldDB" id="A0A086P7M2"/>
<evidence type="ECO:0000313" key="2">
    <source>
        <dbReference type="EMBL" id="KFG89390.1"/>
    </source>
</evidence>
<sequence length="38" mass="4090">MTDLISTHYDLLVVVALLTFMAVLAGVSIEDALKGRRG</sequence>
<gene>
    <name evidence="2" type="ORF">BV98_002829</name>
</gene>
<reference evidence="2" key="1">
    <citation type="submission" date="2014-08" db="EMBL/GenBank/DDBJ databases">
        <title>Draft genome sequences of Sphingobium herbicidovorans.</title>
        <authorList>
            <person name="Gan H.M."/>
            <person name="Gan H.Y."/>
            <person name="Savka M.A."/>
        </authorList>
    </citation>
    <scope>NUCLEOTIDE SEQUENCE [LARGE SCALE GENOMIC DNA]</scope>
    <source>
        <strain evidence="2">NBRC 16415</strain>
    </source>
</reference>
<name>A0A086P7M2_SPHHM</name>
<accession>A0A086P7M2</accession>
<organism evidence="2 3">
    <name type="scientific">Sphingobium herbicidovorans (strain ATCC 700291 / DSM 11019 / CCUG 56400 / KCTC 2939 / LMG 18315 / NBRC 16415 / MH)</name>
    <name type="common">Sphingomonas herbicidovorans</name>
    <dbReference type="NCBI Taxonomy" id="1219045"/>
    <lineage>
        <taxon>Bacteria</taxon>
        <taxon>Pseudomonadati</taxon>
        <taxon>Pseudomonadota</taxon>
        <taxon>Alphaproteobacteria</taxon>
        <taxon>Sphingomonadales</taxon>
        <taxon>Sphingomonadaceae</taxon>
        <taxon>Sphingobium</taxon>
    </lineage>
</organism>
<keyword evidence="1" id="KW-0812">Transmembrane</keyword>
<dbReference type="EMBL" id="JFZA02000030">
    <property type="protein sequence ID" value="KFG89390.1"/>
    <property type="molecule type" value="Genomic_DNA"/>
</dbReference>
<keyword evidence="1" id="KW-0472">Membrane</keyword>
<evidence type="ECO:0000313" key="3">
    <source>
        <dbReference type="Proteomes" id="UP000024284"/>
    </source>
</evidence>
<dbReference type="PATRIC" id="fig|1219045.3.peg.2871"/>
<evidence type="ECO:0000256" key="1">
    <source>
        <dbReference type="SAM" id="Phobius"/>
    </source>
</evidence>
<keyword evidence="1" id="KW-1133">Transmembrane helix</keyword>
<feature type="transmembrane region" description="Helical" evidence="1">
    <location>
        <begin position="12"/>
        <end position="33"/>
    </location>
</feature>
<proteinExistence type="predicted"/>
<keyword evidence="3" id="KW-1185">Reference proteome</keyword>
<protein>
    <submittedName>
        <fullName evidence="2">Uncharacterized protein</fullName>
    </submittedName>
</protein>
<dbReference type="Proteomes" id="UP000024284">
    <property type="component" value="Unassembled WGS sequence"/>
</dbReference>